<dbReference type="EMBL" id="BSYR01000024">
    <property type="protein sequence ID" value="GMI92882.1"/>
    <property type="molecule type" value="Genomic_DNA"/>
</dbReference>
<name>A0A9W7M7E7_HIBTR</name>
<accession>A0A9W7M7E7</accession>
<evidence type="ECO:0000256" key="6">
    <source>
        <dbReference type="ARBA" id="ARBA00022989"/>
    </source>
</evidence>
<dbReference type="PANTHER" id="PTHR33573">
    <property type="entry name" value="CASP-LIKE PROTEIN 4A4"/>
    <property type="match status" value="1"/>
</dbReference>
<comment type="similarity">
    <text evidence="2 8">Belongs to the Casparian strip membrane proteins (CASP) family.</text>
</comment>
<dbReference type="OrthoDB" id="689315at2759"/>
<evidence type="ECO:0000256" key="1">
    <source>
        <dbReference type="ARBA" id="ARBA00004651"/>
    </source>
</evidence>
<protein>
    <recommendedName>
        <fullName evidence="8">CASP-like protein</fullName>
    </recommendedName>
</protein>
<comment type="subunit">
    <text evidence="3 8">Homodimer and heterodimers.</text>
</comment>
<dbReference type="Pfam" id="PF04535">
    <property type="entry name" value="CASP_dom"/>
    <property type="match status" value="1"/>
</dbReference>
<keyword evidence="7 8" id="KW-0472">Membrane</keyword>
<evidence type="ECO:0000313" key="10">
    <source>
        <dbReference type="EMBL" id="GMI92882.1"/>
    </source>
</evidence>
<dbReference type="NCBIfam" id="TIGR01569">
    <property type="entry name" value="A_tha_TIGR01569"/>
    <property type="match status" value="1"/>
</dbReference>
<gene>
    <name evidence="10" type="ORF">HRI_002957500</name>
</gene>
<sequence>MELGIQKMEALLRLSAISMLVLTACLVGFDSQTKVIFSYIEKKASFKDLRALVELVYITSLAAAYNLLQLSCSSLPAWCKGSSKQSSTYLPWLRFILDQAAVYVVFAGNTAATAHALLVVTGEENFQWLNWCDKYTRFCVQIGGSLLCGFVASLAMIFIASISAFNLFRLYSPTKLLHLKPKS</sequence>
<feature type="domain" description="Casparian strip membrane protein" evidence="9">
    <location>
        <begin position="5"/>
        <end position="154"/>
    </location>
</feature>
<feature type="transmembrane region" description="Helical" evidence="8">
    <location>
        <begin position="55"/>
        <end position="79"/>
    </location>
</feature>
<feature type="transmembrane region" description="Helical" evidence="8">
    <location>
        <begin position="12"/>
        <end position="29"/>
    </location>
</feature>
<reference evidence="10" key="1">
    <citation type="submission" date="2023-05" db="EMBL/GenBank/DDBJ databases">
        <title>Genome and transcriptome analyses reveal genes involved in the formation of fine ridges on petal epidermal cells in Hibiscus trionum.</title>
        <authorList>
            <person name="Koshimizu S."/>
            <person name="Masuda S."/>
            <person name="Ishii T."/>
            <person name="Shirasu K."/>
            <person name="Hoshino A."/>
            <person name="Arita M."/>
        </authorList>
    </citation>
    <scope>NUCLEOTIDE SEQUENCE</scope>
    <source>
        <strain evidence="10">Hamamatsu line</strain>
    </source>
</reference>
<evidence type="ECO:0000313" key="11">
    <source>
        <dbReference type="Proteomes" id="UP001165190"/>
    </source>
</evidence>
<keyword evidence="4 8" id="KW-1003">Cell membrane</keyword>
<evidence type="ECO:0000256" key="4">
    <source>
        <dbReference type="ARBA" id="ARBA00022475"/>
    </source>
</evidence>
<keyword evidence="5 8" id="KW-0812">Transmembrane</keyword>
<evidence type="ECO:0000256" key="2">
    <source>
        <dbReference type="ARBA" id="ARBA00007651"/>
    </source>
</evidence>
<dbReference type="PROSITE" id="PS51257">
    <property type="entry name" value="PROKAR_LIPOPROTEIN"/>
    <property type="match status" value="1"/>
</dbReference>
<feature type="transmembrane region" description="Helical" evidence="8">
    <location>
        <begin position="142"/>
        <end position="168"/>
    </location>
</feature>
<organism evidence="10 11">
    <name type="scientific">Hibiscus trionum</name>
    <name type="common">Flower of an hour</name>
    <dbReference type="NCBI Taxonomy" id="183268"/>
    <lineage>
        <taxon>Eukaryota</taxon>
        <taxon>Viridiplantae</taxon>
        <taxon>Streptophyta</taxon>
        <taxon>Embryophyta</taxon>
        <taxon>Tracheophyta</taxon>
        <taxon>Spermatophyta</taxon>
        <taxon>Magnoliopsida</taxon>
        <taxon>eudicotyledons</taxon>
        <taxon>Gunneridae</taxon>
        <taxon>Pentapetalae</taxon>
        <taxon>rosids</taxon>
        <taxon>malvids</taxon>
        <taxon>Malvales</taxon>
        <taxon>Malvaceae</taxon>
        <taxon>Malvoideae</taxon>
        <taxon>Hibiscus</taxon>
    </lineage>
</organism>
<dbReference type="Proteomes" id="UP001165190">
    <property type="component" value="Unassembled WGS sequence"/>
</dbReference>
<comment type="caution">
    <text evidence="10">The sequence shown here is derived from an EMBL/GenBank/DDBJ whole genome shotgun (WGS) entry which is preliminary data.</text>
</comment>
<dbReference type="InterPro" id="IPR006459">
    <property type="entry name" value="CASP/CASPL"/>
</dbReference>
<evidence type="ECO:0000256" key="8">
    <source>
        <dbReference type="RuleBase" id="RU361233"/>
    </source>
</evidence>
<dbReference type="AlphaFoldDB" id="A0A9W7M7E7"/>
<evidence type="ECO:0000256" key="5">
    <source>
        <dbReference type="ARBA" id="ARBA00022692"/>
    </source>
</evidence>
<proteinExistence type="inferred from homology"/>
<keyword evidence="11" id="KW-1185">Reference proteome</keyword>
<dbReference type="PANTHER" id="PTHR33573:SF30">
    <property type="entry name" value="CASP-LIKE PROTEIN 2C1-RELATED"/>
    <property type="match status" value="1"/>
</dbReference>
<evidence type="ECO:0000256" key="7">
    <source>
        <dbReference type="ARBA" id="ARBA00023136"/>
    </source>
</evidence>
<evidence type="ECO:0000259" key="9">
    <source>
        <dbReference type="Pfam" id="PF04535"/>
    </source>
</evidence>
<evidence type="ECO:0000256" key="3">
    <source>
        <dbReference type="ARBA" id="ARBA00011489"/>
    </source>
</evidence>
<comment type="subcellular location">
    <subcellularLocation>
        <location evidence="1 8">Cell membrane</location>
        <topology evidence="1 8">Multi-pass membrane protein</topology>
    </subcellularLocation>
</comment>
<dbReference type="InterPro" id="IPR006702">
    <property type="entry name" value="CASP_dom"/>
</dbReference>
<dbReference type="GO" id="GO:0005886">
    <property type="term" value="C:plasma membrane"/>
    <property type="evidence" value="ECO:0007669"/>
    <property type="project" value="UniProtKB-SubCell"/>
</dbReference>
<keyword evidence="6 8" id="KW-1133">Transmembrane helix</keyword>
<feature type="transmembrane region" description="Helical" evidence="8">
    <location>
        <begin position="100"/>
        <end position="122"/>
    </location>
</feature>